<dbReference type="HAMAP" id="MF_00180">
    <property type="entry name" value="RibB"/>
    <property type="match status" value="1"/>
</dbReference>
<dbReference type="Pfam" id="PF00926">
    <property type="entry name" value="DHBP_synthase"/>
    <property type="match status" value="1"/>
</dbReference>
<gene>
    <name evidence="11" type="ORF">S01H1_41510</name>
</gene>
<dbReference type="Pfam" id="PF00925">
    <property type="entry name" value="GTP_cyclohydro2"/>
    <property type="match status" value="1"/>
</dbReference>
<keyword evidence="5" id="KW-0686">Riboflavin biosynthesis</keyword>
<dbReference type="Gene3D" id="3.40.50.10990">
    <property type="entry name" value="GTP cyclohydrolase II"/>
    <property type="match status" value="1"/>
</dbReference>
<evidence type="ECO:0000256" key="9">
    <source>
        <dbReference type="ARBA" id="ARBA00023239"/>
    </source>
</evidence>
<dbReference type="PANTHER" id="PTHR21327">
    <property type="entry name" value="GTP CYCLOHYDROLASE II-RELATED"/>
    <property type="match status" value="1"/>
</dbReference>
<evidence type="ECO:0000256" key="7">
    <source>
        <dbReference type="ARBA" id="ARBA00022842"/>
    </source>
</evidence>
<dbReference type="FunFam" id="3.90.870.10:FF:000001">
    <property type="entry name" value="Riboflavin biosynthesis protein RibBA"/>
    <property type="match status" value="1"/>
</dbReference>
<feature type="domain" description="GTP cyclohydrolase II" evidence="10">
    <location>
        <begin position="202"/>
        <end position="261"/>
    </location>
</feature>
<evidence type="ECO:0000256" key="3">
    <source>
        <dbReference type="ARBA" id="ARBA00005104"/>
    </source>
</evidence>
<dbReference type="EMBL" id="BARS01026332">
    <property type="protein sequence ID" value="GAG00197.1"/>
    <property type="molecule type" value="Genomic_DNA"/>
</dbReference>
<dbReference type="GO" id="GO:0005829">
    <property type="term" value="C:cytosol"/>
    <property type="evidence" value="ECO:0007669"/>
    <property type="project" value="TreeGrafter"/>
</dbReference>
<dbReference type="GO" id="GO:0003935">
    <property type="term" value="F:GTP cyclohydrolase II activity"/>
    <property type="evidence" value="ECO:0007669"/>
    <property type="project" value="TreeGrafter"/>
</dbReference>
<reference evidence="11" key="1">
    <citation type="journal article" date="2014" name="Front. Microbiol.">
        <title>High frequency of phylogenetically diverse reductive dehalogenase-homologous genes in deep subseafloor sedimentary metagenomes.</title>
        <authorList>
            <person name="Kawai M."/>
            <person name="Futagami T."/>
            <person name="Toyoda A."/>
            <person name="Takaki Y."/>
            <person name="Nishi S."/>
            <person name="Hori S."/>
            <person name="Arai W."/>
            <person name="Tsubouchi T."/>
            <person name="Morono Y."/>
            <person name="Uchiyama I."/>
            <person name="Ito T."/>
            <person name="Fujiyama A."/>
            <person name="Inagaki F."/>
            <person name="Takami H."/>
        </authorList>
    </citation>
    <scope>NUCLEOTIDE SEQUENCE</scope>
    <source>
        <strain evidence="11">Expedition CK06-06</strain>
    </source>
</reference>
<keyword evidence="8" id="KW-0464">Manganese</keyword>
<accession>X0ULN2</accession>
<comment type="cofactor">
    <cofactor evidence="1">
        <name>Mn(2+)</name>
        <dbReference type="ChEBI" id="CHEBI:29035"/>
    </cofactor>
</comment>
<organism evidence="11">
    <name type="scientific">marine sediment metagenome</name>
    <dbReference type="NCBI Taxonomy" id="412755"/>
    <lineage>
        <taxon>unclassified sequences</taxon>
        <taxon>metagenomes</taxon>
        <taxon>ecological metagenomes</taxon>
    </lineage>
</organism>
<evidence type="ECO:0000256" key="4">
    <source>
        <dbReference type="ARBA" id="ARBA00005520"/>
    </source>
</evidence>
<keyword evidence="6" id="KW-0479">Metal-binding</keyword>
<dbReference type="AlphaFoldDB" id="X0ULN2"/>
<evidence type="ECO:0000256" key="2">
    <source>
        <dbReference type="ARBA" id="ARBA00001946"/>
    </source>
</evidence>
<sequence>AIDDIRAGKLVLVADDEDRESEGDLVGAAEHITPAMINFMAKHGRGLICQTLMPDRCQALGLPQMADDNTDAYETAFTVSVDAAKRFGVTTGISAADRAKTVQVVIDPATVPSDLRRPGHVFPLRARPGGVLQRVGHTEASVDLARLAGLYPSGVICEILAEDGTMMRRPQLEQFAAEHGLTLVTVAQLVAYRLKTERLVHRVADARLPTPHGEFRVVGYHNDVDAAEHVALVYGDVGGRRSVLVRMHSKCLTGDVFGSQR</sequence>
<dbReference type="InterPro" id="IPR032677">
    <property type="entry name" value="GTP_cyclohydro_II"/>
</dbReference>
<evidence type="ECO:0000313" key="11">
    <source>
        <dbReference type="EMBL" id="GAG00197.1"/>
    </source>
</evidence>
<dbReference type="Gene3D" id="3.90.870.10">
    <property type="entry name" value="DHBP synthase"/>
    <property type="match status" value="1"/>
</dbReference>
<evidence type="ECO:0000256" key="6">
    <source>
        <dbReference type="ARBA" id="ARBA00022723"/>
    </source>
</evidence>
<dbReference type="SUPFAM" id="SSF142695">
    <property type="entry name" value="RibA-like"/>
    <property type="match status" value="1"/>
</dbReference>
<dbReference type="InterPro" id="IPR036144">
    <property type="entry name" value="RibA-like_sf"/>
</dbReference>
<dbReference type="UniPathway" id="UPA00275"/>
<protein>
    <recommendedName>
        <fullName evidence="10">GTP cyclohydrolase II domain-containing protein</fullName>
    </recommendedName>
</protein>
<keyword evidence="9" id="KW-0456">Lyase</keyword>
<dbReference type="PANTHER" id="PTHR21327:SF18">
    <property type="entry name" value="3,4-DIHYDROXY-2-BUTANONE 4-PHOSPHATE SYNTHASE"/>
    <property type="match status" value="1"/>
</dbReference>
<evidence type="ECO:0000256" key="5">
    <source>
        <dbReference type="ARBA" id="ARBA00022619"/>
    </source>
</evidence>
<comment type="similarity">
    <text evidence="4">In the N-terminal section; belongs to the DHBP synthase family.</text>
</comment>
<dbReference type="GO" id="GO:0046872">
    <property type="term" value="F:metal ion binding"/>
    <property type="evidence" value="ECO:0007669"/>
    <property type="project" value="UniProtKB-KW"/>
</dbReference>
<dbReference type="InterPro" id="IPR017945">
    <property type="entry name" value="DHBP_synth_RibB-like_a/b_dom"/>
</dbReference>
<evidence type="ECO:0000256" key="8">
    <source>
        <dbReference type="ARBA" id="ARBA00023211"/>
    </source>
</evidence>
<dbReference type="GO" id="GO:0009231">
    <property type="term" value="P:riboflavin biosynthetic process"/>
    <property type="evidence" value="ECO:0007669"/>
    <property type="project" value="UniProtKB-UniPathway"/>
</dbReference>
<evidence type="ECO:0000256" key="1">
    <source>
        <dbReference type="ARBA" id="ARBA00001936"/>
    </source>
</evidence>
<dbReference type="NCBIfam" id="TIGR00506">
    <property type="entry name" value="ribB"/>
    <property type="match status" value="1"/>
</dbReference>
<keyword evidence="7" id="KW-0460">Magnesium</keyword>
<dbReference type="GO" id="GO:0008686">
    <property type="term" value="F:3,4-dihydroxy-2-butanone-4-phosphate synthase activity"/>
    <property type="evidence" value="ECO:0007669"/>
    <property type="project" value="InterPro"/>
</dbReference>
<proteinExistence type="inferred from homology"/>
<comment type="pathway">
    <text evidence="3">Cofactor biosynthesis; riboflavin biosynthesis.</text>
</comment>
<name>X0ULN2_9ZZZZ</name>
<comment type="cofactor">
    <cofactor evidence="2">
        <name>Mg(2+)</name>
        <dbReference type="ChEBI" id="CHEBI:18420"/>
    </cofactor>
</comment>
<dbReference type="InterPro" id="IPR000422">
    <property type="entry name" value="DHBP_synthase_RibB"/>
</dbReference>
<dbReference type="SUPFAM" id="SSF55821">
    <property type="entry name" value="YrdC/RibB"/>
    <property type="match status" value="1"/>
</dbReference>
<feature type="non-terminal residue" evidence="11">
    <location>
        <position position="1"/>
    </location>
</feature>
<comment type="caution">
    <text evidence="11">The sequence shown here is derived from an EMBL/GenBank/DDBJ whole genome shotgun (WGS) entry which is preliminary data.</text>
</comment>
<evidence type="ECO:0000259" key="10">
    <source>
        <dbReference type="Pfam" id="PF00925"/>
    </source>
</evidence>